<comment type="caution">
    <text evidence="2">The sequence shown here is derived from an EMBL/GenBank/DDBJ whole genome shotgun (WGS) entry which is preliminary data.</text>
</comment>
<evidence type="ECO:0000313" key="2">
    <source>
        <dbReference type="EMBL" id="GER46212.1"/>
    </source>
</evidence>
<feature type="region of interest" description="Disordered" evidence="1">
    <location>
        <begin position="1"/>
        <end position="21"/>
    </location>
</feature>
<dbReference type="Proteomes" id="UP000325081">
    <property type="component" value="Unassembled WGS sequence"/>
</dbReference>
<sequence length="212" mass="23650">MGRDIGRAWETRAASRRDGPRSARFGRWHVGVRRSAAGSMQGCTGIFGRAAGVHGVKTDRLLTREQKHRPRNNSNFIFFPFIILNTSLESFHNKTFSNNVFSSYFRGQYLIETRNSVGLNPANPSIDGGEDNVPVFSNNEVDDNFTLLSWRGFFFGSTAKIATPKNFTIRNRKLRSIIFPGRHFIKQVAGPTKSSPADAESGIKRPDGDPSL</sequence>
<reference evidence="3" key="1">
    <citation type="journal article" date="2019" name="Curr. Biol.">
        <title>Genome Sequence of Striga asiatica Provides Insight into the Evolution of Plant Parasitism.</title>
        <authorList>
            <person name="Yoshida S."/>
            <person name="Kim S."/>
            <person name="Wafula E.K."/>
            <person name="Tanskanen J."/>
            <person name="Kim Y.M."/>
            <person name="Honaas L."/>
            <person name="Yang Z."/>
            <person name="Spallek T."/>
            <person name="Conn C.E."/>
            <person name="Ichihashi Y."/>
            <person name="Cheong K."/>
            <person name="Cui S."/>
            <person name="Der J.P."/>
            <person name="Gundlach H."/>
            <person name="Jiao Y."/>
            <person name="Hori C."/>
            <person name="Ishida J.K."/>
            <person name="Kasahara H."/>
            <person name="Kiba T."/>
            <person name="Kim M.S."/>
            <person name="Koo N."/>
            <person name="Laohavisit A."/>
            <person name="Lee Y.H."/>
            <person name="Lumba S."/>
            <person name="McCourt P."/>
            <person name="Mortimer J.C."/>
            <person name="Mutuku J.M."/>
            <person name="Nomura T."/>
            <person name="Sasaki-Sekimoto Y."/>
            <person name="Seto Y."/>
            <person name="Wang Y."/>
            <person name="Wakatake T."/>
            <person name="Sakakibara H."/>
            <person name="Demura T."/>
            <person name="Yamaguchi S."/>
            <person name="Yoneyama K."/>
            <person name="Manabe R.I."/>
            <person name="Nelson D.C."/>
            <person name="Schulman A.H."/>
            <person name="Timko M.P."/>
            <person name="dePamphilis C.W."/>
            <person name="Choi D."/>
            <person name="Shirasu K."/>
        </authorList>
    </citation>
    <scope>NUCLEOTIDE SEQUENCE [LARGE SCALE GENOMIC DNA]</scope>
    <source>
        <strain evidence="3">cv. UVA1</strain>
    </source>
</reference>
<feature type="compositionally biased region" description="Basic and acidic residues" evidence="1">
    <location>
        <begin position="201"/>
        <end position="212"/>
    </location>
</feature>
<feature type="region of interest" description="Disordered" evidence="1">
    <location>
        <begin position="188"/>
        <end position="212"/>
    </location>
</feature>
<proteinExistence type="predicted"/>
<gene>
    <name evidence="2" type="ORF">STAS_23236</name>
</gene>
<organism evidence="2 3">
    <name type="scientific">Striga asiatica</name>
    <name type="common">Asiatic witchweed</name>
    <name type="synonym">Buchnera asiatica</name>
    <dbReference type="NCBI Taxonomy" id="4170"/>
    <lineage>
        <taxon>Eukaryota</taxon>
        <taxon>Viridiplantae</taxon>
        <taxon>Streptophyta</taxon>
        <taxon>Embryophyta</taxon>
        <taxon>Tracheophyta</taxon>
        <taxon>Spermatophyta</taxon>
        <taxon>Magnoliopsida</taxon>
        <taxon>eudicotyledons</taxon>
        <taxon>Gunneridae</taxon>
        <taxon>Pentapetalae</taxon>
        <taxon>asterids</taxon>
        <taxon>lamiids</taxon>
        <taxon>Lamiales</taxon>
        <taxon>Orobanchaceae</taxon>
        <taxon>Buchnereae</taxon>
        <taxon>Striga</taxon>
    </lineage>
</organism>
<name>A0A5A7QN07_STRAF</name>
<evidence type="ECO:0000313" key="3">
    <source>
        <dbReference type="Proteomes" id="UP000325081"/>
    </source>
</evidence>
<keyword evidence="3" id="KW-1185">Reference proteome</keyword>
<evidence type="ECO:0000256" key="1">
    <source>
        <dbReference type="SAM" id="MobiDB-lite"/>
    </source>
</evidence>
<accession>A0A5A7QN07</accession>
<dbReference type="EMBL" id="BKCP01007449">
    <property type="protein sequence ID" value="GER46212.1"/>
    <property type="molecule type" value="Genomic_DNA"/>
</dbReference>
<dbReference type="AlphaFoldDB" id="A0A5A7QN07"/>
<protein>
    <submittedName>
        <fullName evidence="2">Transcription factor Dp-1</fullName>
    </submittedName>
</protein>